<dbReference type="SMART" id="SM00825">
    <property type="entry name" value="PKS_KS"/>
    <property type="match status" value="1"/>
</dbReference>
<keyword evidence="2 3" id="KW-0808">Transferase</keyword>
<dbReference type="EMBL" id="JAELVF020000001">
    <property type="protein sequence ID" value="MBU7597082.1"/>
    <property type="molecule type" value="Genomic_DNA"/>
</dbReference>
<evidence type="ECO:0000256" key="3">
    <source>
        <dbReference type="RuleBase" id="RU003694"/>
    </source>
</evidence>
<evidence type="ECO:0000256" key="4">
    <source>
        <dbReference type="SAM" id="MobiDB-lite"/>
    </source>
</evidence>
<feature type="region of interest" description="Disordered" evidence="4">
    <location>
        <begin position="1"/>
        <end position="43"/>
    </location>
</feature>
<dbReference type="Proteomes" id="UP000694501">
    <property type="component" value="Unassembled WGS sequence"/>
</dbReference>
<dbReference type="PROSITE" id="PS52004">
    <property type="entry name" value="KS3_2"/>
    <property type="match status" value="1"/>
</dbReference>
<dbReference type="InterPro" id="IPR020841">
    <property type="entry name" value="PKS_Beta-ketoAc_synthase_dom"/>
</dbReference>
<reference evidence="6" key="1">
    <citation type="submission" date="2021-06" db="EMBL/GenBank/DDBJ databases">
        <title>Sequencing of actinobacteria type strains.</title>
        <authorList>
            <person name="Nguyen G.-S."/>
            <person name="Wentzel A."/>
        </authorList>
    </citation>
    <scope>NUCLEOTIDE SEQUENCE</scope>
    <source>
        <strain evidence="6">P38-E01</strain>
    </source>
</reference>
<feature type="domain" description="Ketosynthase family 3 (KS3)" evidence="5">
    <location>
        <begin position="53"/>
        <end position="450"/>
    </location>
</feature>
<dbReference type="Gene3D" id="3.40.47.10">
    <property type="match status" value="2"/>
</dbReference>
<evidence type="ECO:0000259" key="5">
    <source>
        <dbReference type="PROSITE" id="PS52004"/>
    </source>
</evidence>
<dbReference type="PANTHER" id="PTHR11712:SF336">
    <property type="entry name" value="3-OXOACYL-[ACYL-CARRIER-PROTEIN] SYNTHASE, MITOCHONDRIAL"/>
    <property type="match status" value="1"/>
</dbReference>
<evidence type="ECO:0000256" key="1">
    <source>
        <dbReference type="ARBA" id="ARBA00008467"/>
    </source>
</evidence>
<dbReference type="AlphaFoldDB" id="A0A949N4L5"/>
<dbReference type="SUPFAM" id="SSF53901">
    <property type="entry name" value="Thiolase-like"/>
    <property type="match status" value="2"/>
</dbReference>
<dbReference type="GO" id="GO:0006633">
    <property type="term" value="P:fatty acid biosynthetic process"/>
    <property type="evidence" value="ECO:0007669"/>
    <property type="project" value="TreeGrafter"/>
</dbReference>
<evidence type="ECO:0000313" key="6">
    <source>
        <dbReference type="EMBL" id="MBU7597082.1"/>
    </source>
</evidence>
<gene>
    <name evidence="6" type="ORF">JGS22_005375</name>
</gene>
<feature type="region of interest" description="Disordered" evidence="4">
    <location>
        <begin position="174"/>
        <end position="208"/>
    </location>
</feature>
<keyword evidence="7" id="KW-1185">Reference proteome</keyword>
<name>A0A949N4L5_9ACTN</name>
<evidence type="ECO:0000256" key="2">
    <source>
        <dbReference type="ARBA" id="ARBA00022679"/>
    </source>
</evidence>
<dbReference type="GO" id="GO:0004315">
    <property type="term" value="F:3-oxoacyl-[acyl-carrier-protein] synthase activity"/>
    <property type="evidence" value="ECO:0007669"/>
    <property type="project" value="TreeGrafter"/>
</dbReference>
<dbReference type="InterPro" id="IPR014031">
    <property type="entry name" value="Ketoacyl_synth_C"/>
</dbReference>
<organism evidence="6 7">
    <name type="scientific">Streptomyces tardus</name>
    <dbReference type="NCBI Taxonomy" id="2780544"/>
    <lineage>
        <taxon>Bacteria</taxon>
        <taxon>Bacillati</taxon>
        <taxon>Actinomycetota</taxon>
        <taxon>Actinomycetes</taxon>
        <taxon>Kitasatosporales</taxon>
        <taxon>Streptomycetaceae</taxon>
        <taxon>Streptomyces</taxon>
    </lineage>
</organism>
<dbReference type="InterPro" id="IPR016039">
    <property type="entry name" value="Thiolase-like"/>
</dbReference>
<proteinExistence type="inferred from homology"/>
<dbReference type="InterPro" id="IPR014030">
    <property type="entry name" value="Ketoacyl_synth_N"/>
</dbReference>
<dbReference type="RefSeq" id="WP_211041466.1">
    <property type="nucleotide sequence ID" value="NZ_JAELVF020000001.1"/>
</dbReference>
<feature type="compositionally biased region" description="Low complexity" evidence="4">
    <location>
        <begin position="198"/>
        <end position="208"/>
    </location>
</feature>
<dbReference type="Pfam" id="PF00109">
    <property type="entry name" value="ketoacyl-synt"/>
    <property type="match status" value="1"/>
</dbReference>
<feature type="compositionally biased region" description="Low complexity" evidence="4">
    <location>
        <begin position="1"/>
        <end position="41"/>
    </location>
</feature>
<accession>A0A949N4L5</accession>
<sequence>MSTAGAPATGGRATNAQTAQAQATNAQTAQTQAAHAQAAQAPYEGARAGEDLGRAPVVTGLGVLSPGGTGTEALWRVCRSGDGEFREVTHFDVSRTGTRIAGFVPEEPGAPLPGEAARLPYLLHRAVTSALADARDRTGVRNVPTALVLGTTDSGGCPGTEVWRAWAEGNSPRLDAGWEPYAPGGASPGDRDGDSDDPGGAPFPDGPVVQVGNASAAGATALGVATDLLRDGVVERVVVCGVDTVTETAFHGLASLRTLNPRGCRPFSTRRAGIRISECGAAMVLERGTAETTSGYARLRGWGSSNEASQAARPDYEGVAKAVQRALADARTGADRLDYVNAHAAGTRHGDIAELRALDEVLGDRLPKVPVVSTKAALGHCQGAAGTVEAIMTVLTLARGEVLPTLGLEDRDPRWDHLNLGDRAPEAPPSVGMTISCGLGGSNVAVVFSRD</sequence>
<evidence type="ECO:0000313" key="7">
    <source>
        <dbReference type="Proteomes" id="UP000694501"/>
    </source>
</evidence>
<dbReference type="Pfam" id="PF02801">
    <property type="entry name" value="Ketoacyl-synt_C"/>
    <property type="match status" value="1"/>
</dbReference>
<protein>
    <submittedName>
        <fullName evidence="6">Beta-ketoacyl synthase</fullName>
    </submittedName>
</protein>
<comment type="similarity">
    <text evidence="1 3">Belongs to the thiolase-like superfamily. Beta-ketoacyl-ACP synthases family.</text>
</comment>
<comment type="caution">
    <text evidence="6">The sequence shown here is derived from an EMBL/GenBank/DDBJ whole genome shotgun (WGS) entry which is preliminary data.</text>
</comment>
<dbReference type="InterPro" id="IPR000794">
    <property type="entry name" value="Beta-ketoacyl_synthase"/>
</dbReference>
<dbReference type="PANTHER" id="PTHR11712">
    <property type="entry name" value="POLYKETIDE SYNTHASE-RELATED"/>
    <property type="match status" value="1"/>
</dbReference>